<keyword evidence="2" id="KW-1185">Reference proteome</keyword>
<name>A0A3L6QK73_PANMI</name>
<proteinExistence type="predicted"/>
<evidence type="ECO:0000313" key="2">
    <source>
        <dbReference type="Proteomes" id="UP000275267"/>
    </source>
</evidence>
<organism evidence="1 2">
    <name type="scientific">Panicum miliaceum</name>
    <name type="common">Proso millet</name>
    <name type="synonym">Broomcorn millet</name>
    <dbReference type="NCBI Taxonomy" id="4540"/>
    <lineage>
        <taxon>Eukaryota</taxon>
        <taxon>Viridiplantae</taxon>
        <taxon>Streptophyta</taxon>
        <taxon>Embryophyta</taxon>
        <taxon>Tracheophyta</taxon>
        <taxon>Spermatophyta</taxon>
        <taxon>Magnoliopsida</taxon>
        <taxon>Liliopsida</taxon>
        <taxon>Poales</taxon>
        <taxon>Poaceae</taxon>
        <taxon>PACMAD clade</taxon>
        <taxon>Panicoideae</taxon>
        <taxon>Panicodae</taxon>
        <taxon>Paniceae</taxon>
        <taxon>Panicinae</taxon>
        <taxon>Panicum</taxon>
        <taxon>Panicum sect. Panicum</taxon>
    </lineage>
</organism>
<protein>
    <submittedName>
        <fullName evidence="1">Uncharacterized protein</fullName>
    </submittedName>
</protein>
<dbReference type="EMBL" id="PQIB02000012">
    <property type="protein sequence ID" value="RLM81028.1"/>
    <property type="molecule type" value="Genomic_DNA"/>
</dbReference>
<reference evidence="2" key="1">
    <citation type="journal article" date="2019" name="Nat. Commun.">
        <title>The genome of broomcorn millet.</title>
        <authorList>
            <person name="Zou C."/>
            <person name="Miki D."/>
            <person name="Li D."/>
            <person name="Tang Q."/>
            <person name="Xiao L."/>
            <person name="Rajput S."/>
            <person name="Deng P."/>
            <person name="Jia W."/>
            <person name="Huang R."/>
            <person name="Zhang M."/>
            <person name="Sun Y."/>
            <person name="Hu J."/>
            <person name="Fu X."/>
            <person name="Schnable P.S."/>
            <person name="Li F."/>
            <person name="Zhang H."/>
            <person name="Feng B."/>
            <person name="Zhu X."/>
            <person name="Liu R."/>
            <person name="Schnable J.C."/>
            <person name="Zhu J.-K."/>
            <person name="Zhang H."/>
        </authorList>
    </citation>
    <scope>NUCLEOTIDE SEQUENCE [LARGE SCALE GENOMIC DNA]</scope>
</reference>
<dbReference type="Proteomes" id="UP000275267">
    <property type="component" value="Unassembled WGS sequence"/>
</dbReference>
<gene>
    <name evidence="1" type="ORF">C2845_PM12G12190</name>
</gene>
<dbReference type="AlphaFoldDB" id="A0A3L6QK73"/>
<comment type="caution">
    <text evidence="1">The sequence shown here is derived from an EMBL/GenBank/DDBJ whole genome shotgun (WGS) entry which is preliminary data.</text>
</comment>
<sequence length="117" mass="11796">MMAELRFPAMVVLLSRRIKILQDLSDGDGVGVPLGEVAASGFCLLFFASFGPGALFVGVGVASGFGGPPIPGGEGAAFSGPVASASAVELLLGCRFQSEMRAPAPPLAGRVCGGWRT</sequence>
<evidence type="ECO:0000313" key="1">
    <source>
        <dbReference type="EMBL" id="RLM81028.1"/>
    </source>
</evidence>
<accession>A0A3L6QK73</accession>